<evidence type="ECO:0000313" key="1">
    <source>
        <dbReference type="EMBL" id="KAF0715682.1"/>
    </source>
</evidence>
<dbReference type="Proteomes" id="UP000332933">
    <property type="component" value="Unassembled WGS sequence"/>
</dbReference>
<sequence length="221" mass="25190">MPLCEGVGFTLAMYMQSINFARTFHRETIRDNPVEVIDDRQGNCPTLEPCVSFFFARKYVQMKPNFATFVAELTVIRRHIHENPELSFQEFKTQALDKQYLIDQVGIPPVNIRDCASMRDILKHTCAAYGVEGELIIHDKYPVLVNPKDTTAIVQNIGKRVVGADSVSSKGLPVSGSEDFSYFLQERPGCYFFVGTIDEAHSQSRNCHSDAVRTLSWFLWW</sequence>
<dbReference type="PANTHER" id="PTHR11014">
    <property type="entry name" value="PEPTIDASE M20 FAMILY MEMBER"/>
    <property type="match status" value="1"/>
</dbReference>
<dbReference type="SUPFAM" id="SSF53187">
    <property type="entry name" value="Zn-dependent exopeptidases"/>
    <property type="match status" value="1"/>
</dbReference>
<dbReference type="EMBL" id="CAADRA010000536">
    <property type="protein sequence ID" value="VFT80423.1"/>
    <property type="molecule type" value="Genomic_DNA"/>
</dbReference>
<name>A0A485KBQ9_9STRA</name>
<dbReference type="PANTHER" id="PTHR11014:SF63">
    <property type="entry name" value="METALLOPEPTIDASE, PUTATIVE (AFU_ORTHOLOGUE AFUA_6G09600)-RELATED"/>
    <property type="match status" value="1"/>
</dbReference>
<gene>
    <name evidence="2" type="primary">Aste57867_3250</name>
    <name evidence="1" type="ORF">As57867_003240</name>
    <name evidence="2" type="ORF">ASTE57867_3250</name>
</gene>
<proteinExistence type="predicted"/>
<reference evidence="1" key="2">
    <citation type="submission" date="2019-06" db="EMBL/GenBank/DDBJ databases">
        <title>Genomics analysis of Aphanomyces spp. identifies a new class of oomycete effector associated with host adaptation.</title>
        <authorList>
            <person name="Gaulin E."/>
        </authorList>
    </citation>
    <scope>NUCLEOTIDE SEQUENCE</scope>
    <source>
        <strain evidence="1">CBS 578.67</strain>
    </source>
</reference>
<keyword evidence="3" id="KW-1185">Reference proteome</keyword>
<dbReference type="InterPro" id="IPR017439">
    <property type="entry name" value="Amidohydrolase"/>
</dbReference>
<evidence type="ECO:0000313" key="3">
    <source>
        <dbReference type="Proteomes" id="UP000332933"/>
    </source>
</evidence>
<dbReference type="InterPro" id="IPR002933">
    <property type="entry name" value="Peptidase_M20"/>
</dbReference>
<dbReference type="AlphaFoldDB" id="A0A485KBQ9"/>
<dbReference type="Gene3D" id="3.30.70.360">
    <property type="match status" value="1"/>
</dbReference>
<dbReference type="GO" id="GO:0016787">
    <property type="term" value="F:hydrolase activity"/>
    <property type="evidence" value="ECO:0007669"/>
    <property type="project" value="InterPro"/>
</dbReference>
<evidence type="ECO:0000313" key="2">
    <source>
        <dbReference type="EMBL" id="VFT80423.1"/>
    </source>
</evidence>
<dbReference type="Gene3D" id="3.40.630.10">
    <property type="entry name" value="Zn peptidases"/>
    <property type="match status" value="2"/>
</dbReference>
<dbReference type="EMBL" id="VJMH01000536">
    <property type="protein sequence ID" value="KAF0715682.1"/>
    <property type="molecule type" value="Genomic_DNA"/>
</dbReference>
<protein>
    <submittedName>
        <fullName evidence="2">Aste57867_3250 protein</fullName>
    </submittedName>
</protein>
<accession>A0A485KBQ9</accession>
<dbReference type="Pfam" id="PF01546">
    <property type="entry name" value="Peptidase_M20"/>
    <property type="match status" value="1"/>
</dbReference>
<dbReference type="OrthoDB" id="6119954at2759"/>
<organism evidence="2 3">
    <name type="scientific">Aphanomyces stellatus</name>
    <dbReference type="NCBI Taxonomy" id="120398"/>
    <lineage>
        <taxon>Eukaryota</taxon>
        <taxon>Sar</taxon>
        <taxon>Stramenopiles</taxon>
        <taxon>Oomycota</taxon>
        <taxon>Saprolegniomycetes</taxon>
        <taxon>Saprolegniales</taxon>
        <taxon>Verrucalvaceae</taxon>
        <taxon>Aphanomyces</taxon>
    </lineage>
</organism>
<reference evidence="2 3" key="1">
    <citation type="submission" date="2019-03" db="EMBL/GenBank/DDBJ databases">
        <authorList>
            <person name="Gaulin E."/>
            <person name="Dumas B."/>
        </authorList>
    </citation>
    <scope>NUCLEOTIDE SEQUENCE [LARGE SCALE GENOMIC DNA]</scope>
    <source>
        <strain evidence="2">CBS 568.67</strain>
    </source>
</reference>